<dbReference type="Proteomes" id="UP000095287">
    <property type="component" value="Unplaced"/>
</dbReference>
<reference evidence="4" key="1">
    <citation type="submission" date="2016-11" db="UniProtKB">
        <authorList>
            <consortium name="WormBaseParasite"/>
        </authorList>
    </citation>
    <scope>IDENTIFICATION</scope>
</reference>
<protein>
    <submittedName>
        <fullName evidence="4">Uncharacterized protein</fullName>
    </submittedName>
</protein>
<dbReference type="WBParaSite" id="L893_g3784.t1">
    <property type="protein sequence ID" value="L893_g3784.t1"/>
    <property type="gene ID" value="L893_g3784"/>
</dbReference>
<name>A0A1I8AAM5_9BILA</name>
<feature type="region of interest" description="Disordered" evidence="1">
    <location>
        <begin position="48"/>
        <end position="86"/>
    </location>
</feature>
<keyword evidence="2" id="KW-0472">Membrane</keyword>
<evidence type="ECO:0000256" key="1">
    <source>
        <dbReference type="SAM" id="MobiDB-lite"/>
    </source>
</evidence>
<keyword evidence="2" id="KW-1133">Transmembrane helix</keyword>
<dbReference type="AlphaFoldDB" id="A0A1I8AAM5"/>
<accession>A0A1I8AAM5</accession>
<sequence length="119" mass="12970">MSSCDYLHSPVGFLCALAGVTVASLVLALVIVVHRFFALPLVRRVEKYQERSQSAAPPPPEPTVPKDKNIEKKEPAGKETVEKEATYDDVNVVSNTEDAKWKMTSQKKNIAQGSSVAVS</sequence>
<evidence type="ECO:0000313" key="4">
    <source>
        <dbReference type="WBParaSite" id="L893_g3784.t1"/>
    </source>
</evidence>
<evidence type="ECO:0000256" key="2">
    <source>
        <dbReference type="SAM" id="Phobius"/>
    </source>
</evidence>
<evidence type="ECO:0000313" key="3">
    <source>
        <dbReference type="Proteomes" id="UP000095287"/>
    </source>
</evidence>
<feature type="transmembrane region" description="Helical" evidence="2">
    <location>
        <begin position="6"/>
        <end position="33"/>
    </location>
</feature>
<keyword evidence="3" id="KW-1185">Reference proteome</keyword>
<keyword evidence="2" id="KW-0812">Transmembrane</keyword>
<feature type="compositionally biased region" description="Basic and acidic residues" evidence="1">
    <location>
        <begin position="64"/>
        <end position="86"/>
    </location>
</feature>
<organism evidence="3 4">
    <name type="scientific">Steinernema glaseri</name>
    <dbReference type="NCBI Taxonomy" id="37863"/>
    <lineage>
        <taxon>Eukaryota</taxon>
        <taxon>Metazoa</taxon>
        <taxon>Ecdysozoa</taxon>
        <taxon>Nematoda</taxon>
        <taxon>Chromadorea</taxon>
        <taxon>Rhabditida</taxon>
        <taxon>Tylenchina</taxon>
        <taxon>Panagrolaimomorpha</taxon>
        <taxon>Strongyloidoidea</taxon>
        <taxon>Steinernematidae</taxon>
        <taxon>Steinernema</taxon>
    </lineage>
</organism>
<proteinExistence type="predicted"/>